<evidence type="ECO:0000313" key="5">
    <source>
        <dbReference type="EMBL" id="SHJ30193.1"/>
    </source>
</evidence>
<keyword evidence="3" id="KW-0804">Transcription</keyword>
<organism evidence="5 6">
    <name type="scientific">Thermoclostridium caenicola</name>
    <dbReference type="NCBI Taxonomy" id="659425"/>
    <lineage>
        <taxon>Bacteria</taxon>
        <taxon>Bacillati</taxon>
        <taxon>Bacillota</taxon>
        <taxon>Clostridia</taxon>
        <taxon>Eubacteriales</taxon>
        <taxon>Oscillospiraceae</taxon>
        <taxon>Thermoclostridium</taxon>
    </lineage>
</organism>
<dbReference type="InterPro" id="IPR018060">
    <property type="entry name" value="HTH_AraC"/>
</dbReference>
<dbReference type="EMBL" id="FQZP01000039">
    <property type="protein sequence ID" value="SHJ30193.1"/>
    <property type="molecule type" value="Genomic_DNA"/>
</dbReference>
<evidence type="ECO:0000256" key="1">
    <source>
        <dbReference type="ARBA" id="ARBA00023015"/>
    </source>
</evidence>
<keyword evidence="2 5" id="KW-0238">DNA-binding</keyword>
<dbReference type="PROSITE" id="PS00041">
    <property type="entry name" value="HTH_ARAC_FAMILY_1"/>
    <property type="match status" value="1"/>
</dbReference>
<dbReference type="InterPro" id="IPR009057">
    <property type="entry name" value="Homeodomain-like_sf"/>
</dbReference>
<dbReference type="PANTHER" id="PTHR43280:SF28">
    <property type="entry name" value="HTH-TYPE TRANSCRIPTIONAL ACTIVATOR RHAS"/>
    <property type="match status" value="1"/>
</dbReference>
<dbReference type="InterPro" id="IPR020449">
    <property type="entry name" value="Tscrpt_reg_AraC-type_HTH"/>
</dbReference>
<feature type="domain" description="HTH araC/xylS-type" evidence="4">
    <location>
        <begin position="189"/>
        <end position="287"/>
    </location>
</feature>
<dbReference type="GO" id="GO:0003700">
    <property type="term" value="F:DNA-binding transcription factor activity"/>
    <property type="evidence" value="ECO:0007669"/>
    <property type="project" value="InterPro"/>
</dbReference>
<dbReference type="RefSeq" id="WP_243133258.1">
    <property type="nucleotide sequence ID" value="NZ_FQZP01000039.1"/>
</dbReference>
<name>A0A1M6I716_9FIRM</name>
<reference evidence="5 6" key="1">
    <citation type="submission" date="2016-11" db="EMBL/GenBank/DDBJ databases">
        <authorList>
            <person name="Varghese N."/>
            <person name="Submissions S."/>
        </authorList>
    </citation>
    <scope>NUCLEOTIDE SEQUENCE [LARGE SCALE GENOMIC DNA]</scope>
    <source>
        <strain evidence="5 6">DSM 19027</strain>
    </source>
</reference>
<sequence>MQGVPIAFSQIIPRVLKAYYYLDGKKYGKRHELRERTIYDYEIELITYSAGGMYIDKVYYPVAKGDIIFRKPGQTTKAVLPYTCYAVILDIMDNTGKDSATYDFNRPQAYQQFYTCPALDRIPPVIKATAFEQYSVLFDAILKEYINPGPESETLLKGYCLELLCRISREAIRPVGGLGDGSAYRTVLRHVAEYVEQNISKKILLKDLAAVAGMSPNYFHRVFTKTMGMTPNAFIISKKMNKARELLATTCDTIADISLKCGFDNVAYFSYVFRRYSGITPSAFRVAYTYPVEQE</sequence>
<dbReference type="Pfam" id="PF12833">
    <property type="entry name" value="HTH_18"/>
    <property type="match status" value="1"/>
</dbReference>
<proteinExistence type="predicted"/>
<dbReference type="InterPro" id="IPR018062">
    <property type="entry name" value="HTH_AraC-typ_CS"/>
</dbReference>
<dbReference type="PANTHER" id="PTHR43280">
    <property type="entry name" value="ARAC-FAMILY TRANSCRIPTIONAL REGULATOR"/>
    <property type="match status" value="1"/>
</dbReference>
<dbReference type="PRINTS" id="PR00032">
    <property type="entry name" value="HTHARAC"/>
</dbReference>
<gene>
    <name evidence="5" type="ORF">SAMN05444373_103916</name>
</gene>
<dbReference type="SUPFAM" id="SSF46689">
    <property type="entry name" value="Homeodomain-like"/>
    <property type="match status" value="2"/>
</dbReference>
<keyword evidence="6" id="KW-1185">Reference proteome</keyword>
<evidence type="ECO:0000259" key="4">
    <source>
        <dbReference type="PROSITE" id="PS01124"/>
    </source>
</evidence>
<dbReference type="Gene3D" id="1.10.10.60">
    <property type="entry name" value="Homeodomain-like"/>
    <property type="match status" value="2"/>
</dbReference>
<protein>
    <submittedName>
        <fullName evidence="5">AraC-type DNA-binding protein</fullName>
    </submittedName>
</protein>
<accession>A0A1M6I716</accession>
<dbReference type="Proteomes" id="UP000324781">
    <property type="component" value="Unassembled WGS sequence"/>
</dbReference>
<evidence type="ECO:0000313" key="6">
    <source>
        <dbReference type="Proteomes" id="UP000324781"/>
    </source>
</evidence>
<evidence type="ECO:0000256" key="3">
    <source>
        <dbReference type="ARBA" id="ARBA00023163"/>
    </source>
</evidence>
<dbReference type="GO" id="GO:0043565">
    <property type="term" value="F:sequence-specific DNA binding"/>
    <property type="evidence" value="ECO:0007669"/>
    <property type="project" value="InterPro"/>
</dbReference>
<dbReference type="SMART" id="SM00342">
    <property type="entry name" value="HTH_ARAC"/>
    <property type="match status" value="1"/>
</dbReference>
<dbReference type="PROSITE" id="PS01124">
    <property type="entry name" value="HTH_ARAC_FAMILY_2"/>
    <property type="match status" value="1"/>
</dbReference>
<keyword evidence="1" id="KW-0805">Transcription regulation</keyword>
<evidence type="ECO:0000256" key="2">
    <source>
        <dbReference type="ARBA" id="ARBA00023125"/>
    </source>
</evidence>
<dbReference type="AlphaFoldDB" id="A0A1M6I716"/>